<protein>
    <submittedName>
        <fullName evidence="2">Uncharacterized protein</fullName>
    </submittedName>
</protein>
<evidence type="ECO:0000313" key="2">
    <source>
        <dbReference type="EMBL" id="SIN67956.1"/>
    </source>
</evidence>
<keyword evidence="1" id="KW-1133">Transmembrane helix</keyword>
<dbReference type="EMBL" id="FSRA01000001">
    <property type="protein sequence ID" value="SIN67956.1"/>
    <property type="molecule type" value="Genomic_DNA"/>
</dbReference>
<gene>
    <name evidence="2" type="ORF">SAMN04488055_0558</name>
</gene>
<proteinExistence type="predicted"/>
<sequence length="119" mass="13835">MATIIVYIAGIYSLGFAIFHLGFWKIFGWKDELPKLRYVNRAIMQILNTRLTYFLLCCACLCFFFTDELLHTRLGHVVLAGLALFWAGRTAEQFIFFKGYLFNLIFLLGTMLFSIPLFL</sequence>
<keyword evidence="1" id="KW-0812">Transmembrane</keyword>
<reference evidence="2 3" key="1">
    <citation type="submission" date="2016-11" db="EMBL/GenBank/DDBJ databases">
        <authorList>
            <person name="Jaros S."/>
            <person name="Januszkiewicz K."/>
            <person name="Wedrychowicz H."/>
        </authorList>
    </citation>
    <scope>NUCLEOTIDE SEQUENCE [LARGE SCALE GENOMIC DNA]</scope>
    <source>
        <strain evidence="2 3">DSM 24787</strain>
    </source>
</reference>
<feature type="transmembrane region" description="Helical" evidence="1">
    <location>
        <begin position="6"/>
        <end position="27"/>
    </location>
</feature>
<keyword evidence="3" id="KW-1185">Reference proteome</keyword>
<evidence type="ECO:0000256" key="1">
    <source>
        <dbReference type="SAM" id="Phobius"/>
    </source>
</evidence>
<accession>A0A1N6DB99</accession>
<feature type="transmembrane region" description="Helical" evidence="1">
    <location>
        <begin position="47"/>
        <end position="66"/>
    </location>
</feature>
<feature type="transmembrane region" description="Helical" evidence="1">
    <location>
        <begin position="100"/>
        <end position="118"/>
    </location>
</feature>
<dbReference type="OrthoDB" id="670562at2"/>
<name>A0A1N6DB99_9BACT</name>
<dbReference type="AlphaFoldDB" id="A0A1N6DB99"/>
<keyword evidence="1" id="KW-0472">Membrane</keyword>
<feature type="transmembrane region" description="Helical" evidence="1">
    <location>
        <begin position="72"/>
        <end position="88"/>
    </location>
</feature>
<dbReference type="Proteomes" id="UP000185003">
    <property type="component" value="Unassembled WGS sequence"/>
</dbReference>
<organism evidence="2 3">
    <name type="scientific">Chitinophaga niabensis</name>
    <dbReference type="NCBI Taxonomy" id="536979"/>
    <lineage>
        <taxon>Bacteria</taxon>
        <taxon>Pseudomonadati</taxon>
        <taxon>Bacteroidota</taxon>
        <taxon>Chitinophagia</taxon>
        <taxon>Chitinophagales</taxon>
        <taxon>Chitinophagaceae</taxon>
        <taxon>Chitinophaga</taxon>
    </lineage>
</organism>
<dbReference type="RefSeq" id="WP_074240401.1">
    <property type="nucleotide sequence ID" value="NZ_FSRA01000001.1"/>
</dbReference>
<dbReference type="STRING" id="536979.SAMN04488055_0558"/>
<evidence type="ECO:0000313" key="3">
    <source>
        <dbReference type="Proteomes" id="UP000185003"/>
    </source>
</evidence>